<evidence type="ECO:0000313" key="2">
    <source>
        <dbReference type="EMBL" id="EFC46744.1"/>
    </source>
</evidence>
<dbReference type="AlphaFoldDB" id="D2V8T1"/>
<feature type="domain" description="DUF4116" evidence="1">
    <location>
        <begin position="263"/>
        <end position="301"/>
    </location>
</feature>
<sequence>MVEYQAFALGYASKEIKKDKSIAVKALKTSGHSISCVDESLYSDREIALIALSSHSYAIRFFMEHFSNDKEIIMNAVSKCGNLIHYATYCDLDIILAAVTTYELAFELADPKYYFDREIMMVAVTRNGITLRYASETLREDREIVLKAVKNAGDALRYALVQDREIALEAVKSSGTALQFVDKNFLSDSEIVMIALHSNGSSLQYLPKEMREIREYVEAAISENPLSIQYASEVYKSDRELVKKAISEKGNILGYVDKKFLKDEQIVFLAALNNPITFKYADESLRSNLNFILDIIRTSKKTNVLMSYLPAPGSINIYNDREFYSKIPIDTHFIKEKIRLCGFKATFEEFSYSKEIITEMVKDYMTLAFINEGLQQDREMLRTALNLNGELISEMPFIIDNLDIELIQVSLISLLSGSDDKEKEIIHQTLQLIQHSQQL</sequence>
<feature type="domain" description="DUF4116" evidence="1">
    <location>
        <begin position="214"/>
        <end position="260"/>
    </location>
</feature>
<dbReference type="InterPro" id="IPR025197">
    <property type="entry name" value="DUF4116"/>
</dbReference>
<name>D2V8T1_NAEGR</name>
<dbReference type="VEuPathDB" id="AmoebaDB:NAEGRDRAFT_65268"/>
<gene>
    <name evidence="2" type="ORF">NAEGRDRAFT_65268</name>
</gene>
<feature type="domain" description="DUF4116" evidence="1">
    <location>
        <begin position="2"/>
        <end position="41"/>
    </location>
</feature>
<evidence type="ECO:0000259" key="1">
    <source>
        <dbReference type="Pfam" id="PF13475"/>
    </source>
</evidence>
<dbReference type="Pfam" id="PF13475">
    <property type="entry name" value="DUF4116"/>
    <property type="match status" value="6"/>
</dbReference>
<organism evidence="3">
    <name type="scientific">Naegleria gruberi</name>
    <name type="common">Amoeba</name>
    <dbReference type="NCBI Taxonomy" id="5762"/>
    <lineage>
        <taxon>Eukaryota</taxon>
        <taxon>Discoba</taxon>
        <taxon>Heterolobosea</taxon>
        <taxon>Tetramitia</taxon>
        <taxon>Eutetramitia</taxon>
        <taxon>Vahlkampfiidae</taxon>
        <taxon>Naegleria</taxon>
    </lineage>
</organism>
<reference evidence="2 3" key="1">
    <citation type="journal article" date="2010" name="Cell">
        <title>The genome of Naegleria gruberi illuminates early eukaryotic versatility.</title>
        <authorList>
            <person name="Fritz-Laylin L.K."/>
            <person name="Prochnik S.E."/>
            <person name="Ginger M.L."/>
            <person name="Dacks J.B."/>
            <person name="Carpenter M.L."/>
            <person name="Field M.C."/>
            <person name="Kuo A."/>
            <person name="Paredez A."/>
            <person name="Chapman J."/>
            <person name="Pham J."/>
            <person name="Shu S."/>
            <person name="Neupane R."/>
            <person name="Cipriano M."/>
            <person name="Mancuso J."/>
            <person name="Tu H."/>
            <person name="Salamov A."/>
            <person name="Lindquist E."/>
            <person name="Shapiro H."/>
            <person name="Lucas S."/>
            <person name="Grigoriev I.V."/>
            <person name="Cande W.Z."/>
            <person name="Fulton C."/>
            <person name="Rokhsar D.S."/>
            <person name="Dawson S.C."/>
        </authorList>
    </citation>
    <scope>NUCLEOTIDE SEQUENCE [LARGE SCALE GENOMIC DNA]</scope>
    <source>
        <strain evidence="2 3">NEG-M</strain>
    </source>
</reference>
<feature type="domain" description="DUF4116" evidence="1">
    <location>
        <begin position="116"/>
        <end position="159"/>
    </location>
</feature>
<evidence type="ECO:0000313" key="3">
    <source>
        <dbReference type="Proteomes" id="UP000006671"/>
    </source>
</evidence>
<feature type="domain" description="DUF4116" evidence="1">
    <location>
        <begin position="44"/>
        <end position="88"/>
    </location>
</feature>
<feature type="domain" description="DUF4116" evidence="1">
    <location>
        <begin position="163"/>
        <end position="211"/>
    </location>
</feature>
<dbReference type="GeneID" id="8859731"/>
<dbReference type="RefSeq" id="XP_002679488.1">
    <property type="nucleotide sequence ID" value="XM_002679442.1"/>
</dbReference>
<dbReference type="KEGG" id="ngr:NAEGRDRAFT_65268"/>
<keyword evidence="3" id="KW-1185">Reference proteome</keyword>
<accession>D2V8T1</accession>
<dbReference type="InParanoid" id="D2V8T1"/>
<protein>
    <submittedName>
        <fullName evidence="2">Predicted protein</fullName>
    </submittedName>
</protein>
<proteinExistence type="predicted"/>
<dbReference type="EMBL" id="GG738857">
    <property type="protein sequence ID" value="EFC46744.1"/>
    <property type="molecule type" value="Genomic_DNA"/>
</dbReference>
<dbReference type="Proteomes" id="UP000006671">
    <property type="component" value="Unassembled WGS sequence"/>
</dbReference>